<keyword evidence="3" id="KW-1185">Reference proteome</keyword>
<keyword evidence="1" id="KW-0175">Coiled coil</keyword>
<evidence type="ECO:0000313" key="2">
    <source>
        <dbReference type="EMBL" id="MFD2891783.1"/>
    </source>
</evidence>
<dbReference type="Proteomes" id="UP001597534">
    <property type="component" value="Unassembled WGS sequence"/>
</dbReference>
<gene>
    <name evidence="2" type="ORF">ACFS5J_07140</name>
</gene>
<accession>A0ABW5YL53</accession>
<name>A0ABW5YL53_9FLAO</name>
<organism evidence="2 3">
    <name type="scientific">Flavobacterium chuncheonense</name>
    <dbReference type="NCBI Taxonomy" id="2026653"/>
    <lineage>
        <taxon>Bacteria</taxon>
        <taxon>Pseudomonadati</taxon>
        <taxon>Bacteroidota</taxon>
        <taxon>Flavobacteriia</taxon>
        <taxon>Flavobacteriales</taxon>
        <taxon>Flavobacteriaceae</taxon>
        <taxon>Flavobacterium</taxon>
    </lineage>
</organism>
<proteinExistence type="predicted"/>
<evidence type="ECO:0000256" key="1">
    <source>
        <dbReference type="SAM" id="Coils"/>
    </source>
</evidence>
<dbReference type="RefSeq" id="WP_379811390.1">
    <property type="nucleotide sequence ID" value="NZ_JBHUPC010000012.1"/>
</dbReference>
<dbReference type="EMBL" id="JBHUPC010000012">
    <property type="protein sequence ID" value="MFD2891783.1"/>
    <property type="molecule type" value="Genomic_DNA"/>
</dbReference>
<reference evidence="3" key="1">
    <citation type="journal article" date="2019" name="Int. J. Syst. Evol. Microbiol.">
        <title>The Global Catalogue of Microorganisms (GCM) 10K type strain sequencing project: providing services to taxonomists for standard genome sequencing and annotation.</title>
        <authorList>
            <consortium name="The Broad Institute Genomics Platform"/>
            <consortium name="The Broad Institute Genome Sequencing Center for Infectious Disease"/>
            <person name="Wu L."/>
            <person name="Ma J."/>
        </authorList>
    </citation>
    <scope>NUCLEOTIDE SEQUENCE [LARGE SCALE GENOMIC DNA]</scope>
    <source>
        <strain evidence="3">KCTC 22671</strain>
    </source>
</reference>
<evidence type="ECO:0000313" key="3">
    <source>
        <dbReference type="Proteomes" id="UP001597534"/>
    </source>
</evidence>
<sequence>MQKIIFYTVIMFITFITKVTAQEKSFEKQAGEIAKNIETITTEEKQALKIEVEAIEKQLEEGKITAEQAKEQKMKVAEQHAKNIETKVAQEQIKLEQLVQAKVDGKVIADTISKKKFREVNLVFGVSTEDVDENETEINLSSMKVYKGKDDYIRKVSKRTTSQIVFATGLNNLITEGQSLEDSDYRMWGSHFYEWGLTLNSRILKNHNLLHAKYGLSLMYNNLRPTDNRYFVKNANQTVLSTATIDLDESRFRNVYLALPVHLELDFSPKRVDDKGNEYFRTHKSFRLGLGGFGGLRLKSKQILKYDQDDLKVKDKQKGDFNVSNFIYGLSGYIGYRATSLYVKYDLNPMFKHNAIDQNNISFGVRFDIN</sequence>
<comment type="caution">
    <text evidence="2">The sequence shown here is derived from an EMBL/GenBank/DDBJ whole genome shotgun (WGS) entry which is preliminary data.</text>
</comment>
<feature type="coiled-coil region" evidence="1">
    <location>
        <begin position="45"/>
        <end position="101"/>
    </location>
</feature>
<protein>
    <submittedName>
        <fullName evidence="2">Cell envelope integrity protein TolA</fullName>
    </submittedName>
</protein>